<dbReference type="AlphaFoldDB" id="A0A8S9MES7"/>
<gene>
    <name evidence="1" type="ORF">F2Q68_00041871</name>
</gene>
<dbReference type="Gene3D" id="3.30.530.20">
    <property type="match status" value="1"/>
</dbReference>
<proteinExistence type="predicted"/>
<protein>
    <submittedName>
        <fullName evidence="1">Uncharacterized protein</fullName>
    </submittedName>
</protein>
<evidence type="ECO:0000313" key="1">
    <source>
        <dbReference type="EMBL" id="KAF2618355.1"/>
    </source>
</evidence>
<sequence>MLASSLCLTRSYFSYFLQMESTLVIKSTKPIDQQNAERAREIFSWPLDLLQRGHVTIRFYVHLVLTCQMKYNHLWWKRKTKDENCYFVEALIRCNLKSLSSVCQRMAAWDKT</sequence>
<dbReference type="InterPro" id="IPR023393">
    <property type="entry name" value="START-like_dom_sf"/>
</dbReference>
<reference evidence="1" key="1">
    <citation type="submission" date="2019-12" db="EMBL/GenBank/DDBJ databases">
        <title>Genome sequencing and annotation of Brassica cretica.</title>
        <authorList>
            <person name="Studholme D.J."/>
            <person name="Sarris P.F."/>
        </authorList>
    </citation>
    <scope>NUCLEOTIDE SEQUENCE</scope>
    <source>
        <strain evidence="1">PFS-001/15</strain>
        <tissue evidence="1">Leaf</tissue>
    </source>
</reference>
<evidence type="ECO:0000313" key="2">
    <source>
        <dbReference type="Proteomes" id="UP000712281"/>
    </source>
</evidence>
<organism evidence="1 2">
    <name type="scientific">Brassica cretica</name>
    <name type="common">Mustard</name>
    <dbReference type="NCBI Taxonomy" id="69181"/>
    <lineage>
        <taxon>Eukaryota</taxon>
        <taxon>Viridiplantae</taxon>
        <taxon>Streptophyta</taxon>
        <taxon>Embryophyta</taxon>
        <taxon>Tracheophyta</taxon>
        <taxon>Spermatophyta</taxon>
        <taxon>Magnoliopsida</taxon>
        <taxon>eudicotyledons</taxon>
        <taxon>Gunneridae</taxon>
        <taxon>Pentapetalae</taxon>
        <taxon>rosids</taxon>
        <taxon>malvids</taxon>
        <taxon>Brassicales</taxon>
        <taxon>Brassicaceae</taxon>
        <taxon>Brassiceae</taxon>
        <taxon>Brassica</taxon>
    </lineage>
</organism>
<accession>A0A8S9MES7</accession>
<name>A0A8S9MES7_BRACR</name>
<comment type="caution">
    <text evidence="1">The sequence shown here is derived from an EMBL/GenBank/DDBJ whole genome shotgun (WGS) entry which is preliminary data.</text>
</comment>
<dbReference type="Proteomes" id="UP000712281">
    <property type="component" value="Unassembled WGS sequence"/>
</dbReference>
<dbReference type="EMBL" id="QGKW02000007">
    <property type="protein sequence ID" value="KAF2618355.1"/>
    <property type="molecule type" value="Genomic_DNA"/>
</dbReference>